<comment type="subcellular location">
    <subcellularLocation>
        <location evidence="1">Membrane</location>
        <topology evidence="1">Multi-pass membrane protein</topology>
    </subcellularLocation>
</comment>
<evidence type="ECO:0000256" key="5">
    <source>
        <dbReference type="ARBA" id="ARBA00023136"/>
    </source>
</evidence>
<dbReference type="Gene3D" id="6.10.110.10">
    <property type="match status" value="1"/>
</dbReference>
<dbReference type="AlphaFoldDB" id="A0A671KQ96"/>
<organism evidence="6 7">
    <name type="scientific">Sinocyclocheilus anshuiensis</name>
    <dbReference type="NCBI Taxonomy" id="1608454"/>
    <lineage>
        <taxon>Eukaryota</taxon>
        <taxon>Metazoa</taxon>
        <taxon>Chordata</taxon>
        <taxon>Craniata</taxon>
        <taxon>Vertebrata</taxon>
        <taxon>Euteleostomi</taxon>
        <taxon>Actinopterygii</taxon>
        <taxon>Neopterygii</taxon>
        <taxon>Teleostei</taxon>
        <taxon>Ostariophysi</taxon>
        <taxon>Cypriniformes</taxon>
        <taxon>Cyprinidae</taxon>
        <taxon>Cyprininae</taxon>
        <taxon>Sinocyclocheilus</taxon>
    </lineage>
</organism>
<evidence type="ECO:0000256" key="3">
    <source>
        <dbReference type="ARBA" id="ARBA00022692"/>
    </source>
</evidence>
<evidence type="ECO:0000256" key="1">
    <source>
        <dbReference type="ARBA" id="ARBA00004141"/>
    </source>
</evidence>
<dbReference type="GO" id="GO:0031966">
    <property type="term" value="C:mitochondrial membrane"/>
    <property type="evidence" value="ECO:0007669"/>
    <property type="project" value="TreeGrafter"/>
</dbReference>
<dbReference type="Proteomes" id="UP000472260">
    <property type="component" value="Unassembled WGS sequence"/>
</dbReference>
<reference evidence="6" key="2">
    <citation type="submission" date="2025-09" db="UniProtKB">
        <authorList>
            <consortium name="Ensembl"/>
        </authorList>
    </citation>
    <scope>IDENTIFICATION</scope>
</reference>
<evidence type="ECO:0000313" key="7">
    <source>
        <dbReference type="Proteomes" id="UP000472260"/>
    </source>
</evidence>
<protein>
    <submittedName>
        <fullName evidence="6">Interferon alpha-inducible protein 27-like protein 2A</fullName>
    </submittedName>
</protein>
<evidence type="ECO:0000313" key="6">
    <source>
        <dbReference type="Ensembl" id="ENSSANP00000010062.1"/>
    </source>
</evidence>
<dbReference type="InterPro" id="IPR009311">
    <property type="entry name" value="IFI6/IFI27-like"/>
</dbReference>
<proteinExistence type="inferred from homology"/>
<dbReference type="GO" id="GO:0001836">
    <property type="term" value="P:release of cytochrome c from mitochondria"/>
    <property type="evidence" value="ECO:0007669"/>
    <property type="project" value="TreeGrafter"/>
</dbReference>
<keyword evidence="3" id="KW-0812">Transmembrane</keyword>
<dbReference type="InterPro" id="IPR038213">
    <property type="entry name" value="IFI6/IFI27-like_sf"/>
</dbReference>
<accession>A0A671KQ96</accession>
<keyword evidence="5" id="KW-0472">Membrane</keyword>
<dbReference type="Ensembl" id="ENSSANT00000010784.1">
    <property type="protein sequence ID" value="ENSSANP00000010062.1"/>
    <property type="gene ID" value="ENSSANG00000005567.1"/>
</dbReference>
<sequence>MFVSQQLFTCFFFPLVTLIGAGVGAVAAAPAVLTAAGFTSAGIAASSIASSLMSAAAVANGGGIAAGSVVATLQGAGAAGIPLAGQAIVGTVGAVVGAVASMARNWTL</sequence>
<evidence type="ECO:0000256" key="4">
    <source>
        <dbReference type="ARBA" id="ARBA00022989"/>
    </source>
</evidence>
<evidence type="ECO:0000256" key="2">
    <source>
        <dbReference type="ARBA" id="ARBA00007262"/>
    </source>
</evidence>
<dbReference type="PANTHER" id="PTHR16932:SF37">
    <property type="entry name" value="ISG12-1 PROTEIN-RELATED"/>
    <property type="match status" value="1"/>
</dbReference>
<comment type="similarity">
    <text evidence="2">Belongs to the IFI6/IFI27 family.</text>
</comment>
<gene>
    <name evidence="6" type="primary">LOC107665592</name>
</gene>
<name>A0A671KQ96_9TELE</name>
<dbReference type="PANTHER" id="PTHR16932">
    <property type="entry name" value="INTERFERON ALPHA-INDUCIBLE PROTEIN 27"/>
    <property type="match status" value="1"/>
</dbReference>
<dbReference type="Pfam" id="PF06140">
    <property type="entry name" value="Ifi-6-16"/>
    <property type="match status" value="1"/>
</dbReference>
<dbReference type="GO" id="GO:0097193">
    <property type="term" value="P:intrinsic apoptotic signaling pathway"/>
    <property type="evidence" value="ECO:0007669"/>
    <property type="project" value="TreeGrafter"/>
</dbReference>
<reference evidence="6" key="1">
    <citation type="submission" date="2025-08" db="UniProtKB">
        <authorList>
            <consortium name="Ensembl"/>
        </authorList>
    </citation>
    <scope>IDENTIFICATION</scope>
</reference>
<keyword evidence="7" id="KW-1185">Reference proteome</keyword>
<keyword evidence="4" id="KW-1133">Transmembrane helix</keyword>